<dbReference type="Gene3D" id="1.20.120.1370">
    <property type="entry name" value="Regulator of RNA polymerase sigma(70) subunit, domain 4"/>
    <property type="match status" value="1"/>
</dbReference>
<evidence type="ECO:0000256" key="3">
    <source>
        <dbReference type="RuleBase" id="RU004409"/>
    </source>
</evidence>
<organism evidence="4 5">
    <name type="scientific">Litoribacillus peritrichatus</name>
    <dbReference type="NCBI Taxonomy" id="718191"/>
    <lineage>
        <taxon>Bacteria</taxon>
        <taxon>Pseudomonadati</taxon>
        <taxon>Pseudomonadota</taxon>
        <taxon>Gammaproteobacteria</taxon>
        <taxon>Oceanospirillales</taxon>
        <taxon>Oceanospirillaceae</taxon>
        <taxon>Litoribacillus</taxon>
    </lineage>
</organism>
<proteinExistence type="inferred from homology"/>
<evidence type="ECO:0000256" key="1">
    <source>
        <dbReference type="ARBA" id="ARBA00023015"/>
    </source>
</evidence>
<sequence>MLENCKTAKERWGGVSDIIDRWIAERQELIVLYCQLSSVSREADSEGPCSRNIQKLCQLLVDYVSAGHFEVYEQLLKEADEFNDGGLELAKRLFPKIQETTEIALDFNDQYDNSEHGSNLLDELPDKLSLLGEALEERFVLEDQLIECLHNSHKELVA</sequence>
<comment type="caution">
    <text evidence="4">The sequence shown here is derived from an EMBL/GenBank/DDBJ whole genome shotgun (WGS) entry which is preliminary data.</text>
</comment>
<dbReference type="InterPro" id="IPR007448">
    <property type="entry name" value="Sigma70_reg_Rsd_AlgQ"/>
</dbReference>
<dbReference type="NCBIfam" id="NF008723">
    <property type="entry name" value="PRK11718.1"/>
    <property type="match status" value="1"/>
</dbReference>
<protein>
    <submittedName>
        <fullName evidence="4">Sigma D regulator</fullName>
    </submittedName>
</protein>
<evidence type="ECO:0000313" key="4">
    <source>
        <dbReference type="EMBL" id="GAA3944329.1"/>
    </source>
</evidence>
<comment type="similarity">
    <text evidence="3">Belongs to the Rsd/AlgQ family.</text>
</comment>
<dbReference type="InterPro" id="IPR038309">
    <property type="entry name" value="Rsd/AlgQ_sf"/>
</dbReference>
<evidence type="ECO:0000256" key="2">
    <source>
        <dbReference type="ARBA" id="ARBA00023163"/>
    </source>
</evidence>
<keyword evidence="5" id="KW-1185">Reference proteome</keyword>
<gene>
    <name evidence="4" type="primary">rsd</name>
    <name evidence="4" type="ORF">GCM10022277_45060</name>
</gene>
<keyword evidence="1 3" id="KW-0805">Transcription regulation</keyword>
<keyword evidence="2 3" id="KW-0804">Transcription</keyword>
<dbReference type="Pfam" id="PF04353">
    <property type="entry name" value="Rsd_AlgQ"/>
    <property type="match status" value="1"/>
</dbReference>
<name>A0ABP7NDV5_9GAMM</name>
<reference evidence="5" key="1">
    <citation type="journal article" date="2019" name="Int. J. Syst. Evol. Microbiol.">
        <title>The Global Catalogue of Microorganisms (GCM) 10K type strain sequencing project: providing services to taxonomists for standard genome sequencing and annotation.</title>
        <authorList>
            <consortium name="The Broad Institute Genomics Platform"/>
            <consortium name="The Broad Institute Genome Sequencing Center for Infectious Disease"/>
            <person name="Wu L."/>
            <person name="Ma J."/>
        </authorList>
    </citation>
    <scope>NUCLEOTIDE SEQUENCE [LARGE SCALE GENOMIC DNA]</scope>
    <source>
        <strain evidence="5">JCM 17551</strain>
    </source>
</reference>
<accession>A0ABP7NDV5</accession>
<dbReference type="RefSeq" id="WP_344800931.1">
    <property type="nucleotide sequence ID" value="NZ_BAABBN010000017.1"/>
</dbReference>
<dbReference type="EMBL" id="BAABBN010000017">
    <property type="protein sequence ID" value="GAA3944329.1"/>
    <property type="molecule type" value="Genomic_DNA"/>
</dbReference>
<evidence type="ECO:0000313" key="5">
    <source>
        <dbReference type="Proteomes" id="UP001501565"/>
    </source>
</evidence>
<dbReference type="Proteomes" id="UP001501565">
    <property type="component" value="Unassembled WGS sequence"/>
</dbReference>
<dbReference type="PIRSF" id="PIRSF016548">
    <property type="entry name" value="Rsd_AlgQ"/>
    <property type="match status" value="1"/>
</dbReference>